<name>A0A839GH95_9BACT</name>
<evidence type="ECO:0000313" key="1">
    <source>
        <dbReference type="EMBL" id="MBA9077950.1"/>
    </source>
</evidence>
<dbReference type="AlphaFoldDB" id="A0A839GH95"/>
<evidence type="ECO:0000313" key="2">
    <source>
        <dbReference type="Proteomes" id="UP000563094"/>
    </source>
</evidence>
<dbReference type="RefSeq" id="WP_182513325.1">
    <property type="nucleotide sequence ID" value="NZ_JACJIQ010000010.1"/>
</dbReference>
<sequence length="120" mass="13922">MKQFIIITIAILVAFKIQAQQRQPNKKAIALKREIFKIIKKYSLFNNVLNWKDIKTESKSLSFTKDDFSNEQMIYDFYTKKLREVGDKHSFFISSKKISEISSTAVVEHPQGEYLAKGIG</sequence>
<proteinExistence type="predicted"/>
<protein>
    <submittedName>
        <fullName evidence="1">Uncharacterized protein</fullName>
    </submittedName>
</protein>
<dbReference type="Proteomes" id="UP000563094">
    <property type="component" value="Unassembled WGS sequence"/>
</dbReference>
<comment type="caution">
    <text evidence="1">The sequence shown here is derived from an EMBL/GenBank/DDBJ whole genome shotgun (WGS) entry which is preliminary data.</text>
</comment>
<gene>
    <name evidence="1" type="ORF">FHS90_002673</name>
</gene>
<accession>A0A839GH95</accession>
<reference evidence="1 2" key="1">
    <citation type="submission" date="2020-08" db="EMBL/GenBank/DDBJ databases">
        <title>Genomic Encyclopedia of Type Strains, Phase IV (KMG-IV): sequencing the most valuable type-strain genomes for metagenomic binning, comparative biology and taxonomic classification.</title>
        <authorList>
            <person name="Goeker M."/>
        </authorList>
    </citation>
    <scope>NUCLEOTIDE SEQUENCE [LARGE SCALE GENOMIC DNA]</scope>
    <source>
        <strain evidence="1 2">DSM 29854</strain>
    </source>
</reference>
<dbReference type="EMBL" id="JACJIQ010000010">
    <property type="protein sequence ID" value="MBA9077950.1"/>
    <property type="molecule type" value="Genomic_DNA"/>
</dbReference>
<organism evidence="1 2">
    <name type="scientific">Rufibacter quisquiliarum</name>
    <dbReference type="NCBI Taxonomy" id="1549639"/>
    <lineage>
        <taxon>Bacteria</taxon>
        <taxon>Pseudomonadati</taxon>
        <taxon>Bacteroidota</taxon>
        <taxon>Cytophagia</taxon>
        <taxon>Cytophagales</taxon>
        <taxon>Hymenobacteraceae</taxon>
        <taxon>Rufibacter</taxon>
    </lineage>
</organism>
<keyword evidence="2" id="KW-1185">Reference proteome</keyword>